<dbReference type="EMBL" id="CAFBPW010000176">
    <property type="protein sequence ID" value="CAB5037341.1"/>
    <property type="molecule type" value="Genomic_DNA"/>
</dbReference>
<dbReference type="GO" id="GO:0006402">
    <property type="term" value="P:mRNA catabolic process"/>
    <property type="evidence" value="ECO:0007669"/>
    <property type="project" value="TreeGrafter"/>
</dbReference>
<evidence type="ECO:0000313" key="1">
    <source>
        <dbReference type="EMBL" id="CAB5037341.1"/>
    </source>
</evidence>
<dbReference type="GO" id="GO:0003677">
    <property type="term" value="F:DNA binding"/>
    <property type="evidence" value="ECO:0007669"/>
    <property type="project" value="InterPro"/>
</dbReference>
<accession>A0A6J7S8M9</accession>
<dbReference type="SUPFAM" id="SSF50118">
    <property type="entry name" value="Cell growth inhibitor/plasmid maintenance toxic component"/>
    <property type="match status" value="1"/>
</dbReference>
<dbReference type="PANTHER" id="PTHR33988:SF2">
    <property type="entry name" value="ENDORIBONUCLEASE MAZF"/>
    <property type="match status" value="1"/>
</dbReference>
<reference evidence="1" key="1">
    <citation type="submission" date="2020-05" db="EMBL/GenBank/DDBJ databases">
        <authorList>
            <person name="Chiriac C."/>
            <person name="Salcher M."/>
            <person name="Ghai R."/>
            <person name="Kavagutti S V."/>
        </authorList>
    </citation>
    <scope>NUCLEOTIDE SEQUENCE</scope>
</reference>
<sequence length="103" mass="11277">MTIPQQGDIWWAEIQSARRPVLVVTRSEAVSVLTGVVVAPVTRTIRSIPTEIQLGTEEGLTTECVANFDSLQRIQRAALTAKIGELGIRATEICHALRMMSDC</sequence>
<dbReference type="Pfam" id="PF02452">
    <property type="entry name" value="PemK_toxin"/>
    <property type="match status" value="1"/>
</dbReference>
<dbReference type="Gene3D" id="2.30.30.110">
    <property type="match status" value="1"/>
</dbReference>
<dbReference type="AlphaFoldDB" id="A0A6J7S8M9"/>
<name>A0A6J7S8M9_9ZZZZ</name>
<organism evidence="1">
    <name type="scientific">freshwater metagenome</name>
    <dbReference type="NCBI Taxonomy" id="449393"/>
    <lineage>
        <taxon>unclassified sequences</taxon>
        <taxon>metagenomes</taxon>
        <taxon>ecological metagenomes</taxon>
    </lineage>
</organism>
<dbReference type="GO" id="GO:0004521">
    <property type="term" value="F:RNA endonuclease activity"/>
    <property type="evidence" value="ECO:0007669"/>
    <property type="project" value="TreeGrafter"/>
</dbReference>
<proteinExistence type="predicted"/>
<dbReference type="InterPro" id="IPR003477">
    <property type="entry name" value="PemK-like"/>
</dbReference>
<protein>
    <submittedName>
        <fullName evidence="1">Unannotated protein</fullName>
    </submittedName>
</protein>
<gene>
    <name evidence="1" type="ORF">UFOPK4173_01371</name>
</gene>
<dbReference type="GO" id="GO:0016075">
    <property type="term" value="P:rRNA catabolic process"/>
    <property type="evidence" value="ECO:0007669"/>
    <property type="project" value="TreeGrafter"/>
</dbReference>
<dbReference type="PANTHER" id="PTHR33988">
    <property type="entry name" value="ENDORIBONUCLEASE MAZF-RELATED"/>
    <property type="match status" value="1"/>
</dbReference>
<dbReference type="InterPro" id="IPR011067">
    <property type="entry name" value="Plasmid_toxin/cell-grow_inhib"/>
</dbReference>